<dbReference type="Proteomes" id="UP000254329">
    <property type="component" value="Unassembled WGS sequence"/>
</dbReference>
<evidence type="ECO:0000313" key="2">
    <source>
        <dbReference type="EMBL" id="STO59977.1"/>
    </source>
</evidence>
<sequence length="313" mass="36816">MNRQTDFSSFVLNKLQPFIEKVPIQYIDSKRNCRLAYRHFRQDLVTDKLVVLVNGRAENLLKWTELAYDFYQQGYDVLVFDHRGQGYSQRLLKDREKGYIDEFRFYAEDMDKLISTVTTQFSYQHQYLLAHSMGALVSSYYLANYDHQIKRAVFSAPFFAVPTDNPMRDELLVNLMMLLGQGSRYVFGKSAYQPANLLSNKLSSCKVRMKWMNRINKLNPELRLGGPTFRWLHLCWKAIQGLAKILPRIEIPVLILQAEQEQIVNNKNLLKLNRTLPQGQHCEIPQAKHEILFERDEIRDFALGKIFTFFEDK</sequence>
<dbReference type="PANTHER" id="PTHR11614">
    <property type="entry name" value="PHOSPHOLIPASE-RELATED"/>
    <property type="match status" value="1"/>
</dbReference>
<dbReference type="GO" id="GO:0004622">
    <property type="term" value="F:phosphatidylcholine lysophospholipase activity"/>
    <property type="evidence" value="ECO:0007669"/>
    <property type="project" value="UniProtKB-EC"/>
</dbReference>
<evidence type="ECO:0000259" key="1">
    <source>
        <dbReference type="Pfam" id="PF12146"/>
    </source>
</evidence>
<accession>A0A1V4B2J5</accession>
<keyword evidence="2" id="KW-0378">Hydrolase</keyword>
<dbReference type="EC" id="3.1.1.5" evidence="2"/>
<dbReference type="InterPro" id="IPR022742">
    <property type="entry name" value="Hydrolase_4"/>
</dbReference>
<evidence type="ECO:0000313" key="3">
    <source>
        <dbReference type="Proteomes" id="UP000254329"/>
    </source>
</evidence>
<dbReference type="Gene3D" id="3.40.50.1820">
    <property type="entry name" value="alpha/beta hydrolase"/>
    <property type="match status" value="1"/>
</dbReference>
<proteinExistence type="predicted"/>
<dbReference type="InterPro" id="IPR051044">
    <property type="entry name" value="MAG_DAG_Lipase"/>
</dbReference>
<dbReference type="AlphaFoldDB" id="A0A1V4B2J5"/>
<reference evidence="2 3" key="1">
    <citation type="submission" date="2018-06" db="EMBL/GenBank/DDBJ databases">
        <authorList>
            <consortium name="Pathogen Informatics"/>
            <person name="Doyle S."/>
        </authorList>
    </citation>
    <scope>NUCLEOTIDE SEQUENCE [LARGE SCALE GENOMIC DNA]</scope>
    <source>
        <strain evidence="2 3">NCTC1659</strain>
    </source>
</reference>
<dbReference type="STRING" id="733.B0186_03665"/>
<dbReference type="Pfam" id="PF12146">
    <property type="entry name" value="Hydrolase_4"/>
    <property type="match status" value="1"/>
</dbReference>
<dbReference type="EMBL" id="UGHF01000001">
    <property type="protein sequence ID" value="STO59977.1"/>
    <property type="molecule type" value="Genomic_DNA"/>
</dbReference>
<protein>
    <submittedName>
        <fullName evidence="2">Lysophospholipase L2</fullName>
        <ecNumber evidence="2">3.1.1.5</ecNumber>
    </submittedName>
</protein>
<name>A0A1V4B2J5_9PAST</name>
<feature type="domain" description="Serine aminopeptidase S33" evidence="1">
    <location>
        <begin position="47"/>
        <end position="296"/>
    </location>
</feature>
<dbReference type="RefSeq" id="WP_078218040.1">
    <property type="nucleotide sequence ID" value="NZ_MUXZ01000008.1"/>
</dbReference>
<keyword evidence="3" id="KW-1185">Reference proteome</keyword>
<dbReference type="InterPro" id="IPR029058">
    <property type="entry name" value="AB_hydrolase_fold"/>
</dbReference>
<gene>
    <name evidence="2" type="primary">pldB</name>
    <name evidence="2" type="ORF">NCTC1659_01242</name>
</gene>
<dbReference type="SUPFAM" id="SSF53474">
    <property type="entry name" value="alpha/beta-Hydrolases"/>
    <property type="match status" value="1"/>
</dbReference>
<organism evidence="2 3">
    <name type="scientific">Canicola haemoglobinophilus</name>
    <dbReference type="NCBI Taxonomy" id="733"/>
    <lineage>
        <taxon>Bacteria</taxon>
        <taxon>Pseudomonadati</taxon>
        <taxon>Pseudomonadota</taxon>
        <taxon>Gammaproteobacteria</taxon>
        <taxon>Pasteurellales</taxon>
        <taxon>Pasteurellaceae</taxon>
        <taxon>Canicola</taxon>
    </lineage>
</organism>